<dbReference type="SUPFAM" id="SSF48452">
    <property type="entry name" value="TPR-like"/>
    <property type="match status" value="1"/>
</dbReference>
<evidence type="ECO:0000256" key="4">
    <source>
        <dbReference type="SAM" id="Coils"/>
    </source>
</evidence>
<dbReference type="Pfam" id="PF13525">
    <property type="entry name" value="YfiO"/>
    <property type="match status" value="2"/>
</dbReference>
<evidence type="ECO:0000313" key="7">
    <source>
        <dbReference type="Proteomes" id="UP000321456"/>
    </source>
</evidence>
<proteinExistence type="predicted"/>
<feature type="domain" description="Outer membrane lipoprotein BamD-like" evidence="5">
    <location>
        <begin position="34"/>
        <end position="179"/>
    </location>
</feature>
<evidence type="ECO:0000259" key="5">
    <source>
        <dbReference type="Pfam" id="PF13525"/>
    </source>
</evidence>
<dbReference type="Gene3D" id="1.25.40.10">
    <property type="entry name" value="Tetratricopeptide repeat domain"/>
    <property type="match status" value="1"/>
</dbReference>
<dbReference type="RefSeq" id="WP_147744180.1">
    <property type="nucleotide sequence ID" value="NZ_VRUR01000002.1"/>
</dbReference>
<reference evidence="6 7" key="1">
    <citation type="submission" date="2019-08" db="EMBL/GenBank/DDBJ databases">
        <title>Professor.</title>
        <authorList>
            <person name="Park J.S."/>
        </authorList>
    </citation>
    <scope>NUCLEOTIDE SEQUENCE [LARGE SCALE GENOMIC DNA]</scope>
    <source>
        <strain evidence="6 7">176CP5-101</strain>
    </source>
</reference>
<keyword evidence="7" id="KW-1185">Reference proteome</keyword>
<evidence type="ECO:0000256" key="3">
    <source>
        <dbReference type="ARBA" id="ARBA00023237"/>
    </source>
</evidence>
<dbReference type="InterPro" id="IPR039565">
    <property type="entry name" value="BamD-like"/>
</dbReference>
<dbReference type="NCBIfam" id="TIGR03302">
    <property type="entry name" value="OM_YfiO"/>
    <property type="match status" value="1"/>
</dbReference>
<evidence type="ECO:0000313" key="6">
    <source>
        <dbReference type="EMBL" id="TXN35449.1"/>
    </source>
</evidence>
<accession>A0A5C8V2T0</accession>
<evidence type="ECO:0000256" key="2">
    <source>
        <dbReference type="ARBA" id="ARBA00023136"/>
    </source>
</evidence>
<gene>
    <name evidence="6" type="primary">bamD</name>
    <name evidence="6" type="ORF">FVB32_12765</name>
</gene>
<dbReference type="PROSITE" id="PS51257">
    <property type="entry name" value="PROKAR_LIPOPROTEIN"/>
    <property type="match status" value="1"/>
</dbReference>
<dbReference type="InterPro" id="IPR011990">
    <property type="entry name" value="TPR-like_helical_dom_sf"/>
</dbReference>
<dbReference type="AlphaFoldDB" id="A0A5C8V2T0"/>
<dbReference type="EMBL" id="VRUR01000002">
    <property type="protein sequence ID" value="TXN35449.1"/>
    <property type="molecule type" value="Genomic_DNA"/>
</dbReference>
<organism evidence="6 7">
    <name type="scientific">Flagellimonas hymeniacidonis</name>
    <dbReference type="NCBI Taxonomy" id="2603628"/>
    <lineage>
        <taxon>Bacteria</taxon>
        <taxon>Pseudomonadati</taxon>
        <taxon>Bacteroidota</taxon>
        <taxon>Flavobacteriia</taxon>
        <taxon>Flavobacteriales</taxon>
        <taxon>Flavobacteriaceae</taxon>
        <taxon>Flagellimonas</taxon>
    </lineage>
</organism>
<feature type="domain" description="Outer membrane lipoprotein BamD-like" evidence="5">
    <location>
        <begin position="188"/>
        <end position="271"/>
    </location>
</feature>
<name>A0A5C8V2T0_9FLAO</name>
<keyword evidence="3" id="KW-0998">Cell outer membrane</keyword>
<dbReference type="InterPro" id="IPR017689">
    <property type="entry name" value="BamD"/>
</dbReference>
<keyword evidence="2" id="KW-0472">Membrane</keyword>
<comment type="caution">
    <text evidence="6">The sequence shown here is derived from an EMBL/GenBank/DDBJ whole genome shotgun (WGS) entry which is preliminary data.</text>
</comment>
<keyword evidence="1" id="KW-0732">Signal</keyword>
<evidence type="ECO:0000256" key="1">
    <source>
        <dbReference type="ARBA" id="ARBA00022729"/>
    </source>
</evidence>
<feature type="coiled-coil region" evidence="4">
    <location>
        <begin position="151"/>
        <end position="178"/>
    </location>
</feature>
<dbReference type="Proteomes" id="UP000321456">
    <property type="component" value="Unassembled WGS sequence"/>
</dbReference>
<keyword evidence="4" id="KW-0175">Coiled coil</keyword>
<protein>
    <submittedName>
        <fullName evidence="6">Outer membrane protein assembly factor BamD</fullName>
    </submittedName>
</protein>
<sequence length="275" mass="32159">MFLKMRSILPLLFAVIFLTSCSEYQKVLKNEDVKPKYDLAEKYYAEGDYKRAKRLFEQIAPKYVGKPQGERVMFFFADSYFKTKDYYLSGYQFERFIKSYPKSDKIQEATFLGAKSYYELSPEYSLDQTDTDKALAKLQSFINTYPESEFFADANEMAKELTAKKQKKQIEIAKQFNKLGQFNYPILVSAITSLDNFISDNPGSVYREEALYYRIEAATSLALNSTENRKKERLEDAQASYNTLMRYFPESQFKKKADNLSEKIQKELSEYSNSK</sequence>